<protein>
    <submittedName>
        <fullName evidence="2">Uncharacterized protein</fullName>
    </submittedName>
</protein>
<proteinExistence type="predicted"/>
<dbReference type="AlphaFoldDB" id="A0A8J4W5P0"/>
<name>A0A8J4W5P0_9ROSI</name>
<feature type="region of interest" description="Disordered" evidence="1">
    <location>
        <begin position="51"/>
        <end position="89"/>
    </location>
</feature>
<sequence>MIHEGYHVDDQIRTKPTQMNLASGSQSNAAGVLHNSVTEMQQYPEAVFGQPSNEVAKPTNSGNASLNSSQNPLANARMLPPGNSPALQMSQGLLSGVSIPQRHYSSKQPHMQRKMMMGLGTAEGVGNMGNNMVGLGGLGNAMGMGAAGGIGTGMLAPMTPISGIGNVGQNPINLSQASNITTAISQQLQSGLSPQQADLEALEAAVVARMAQNQANMLGGPQSSLAGISGTRQRHPGSSGHSMLGQTLNQTNMSTMQQAAKLMTGMAGTGMYMNQQQPTQLQQQQLQQQQQQQLQQQQQQLQQQQENTSPLQAMVSPSQVGSPSTMVIPQLNQQMQQQQASPQQMSQRTPMSPQLSSGAIHAMSAGNPDACPASPQLSSQTLGSVSSIAHSPMGLQGVNKGNSDSASTVPPPLSPPPSATFTIVAASSLAIVATSILATTTHAASFMSAVLCVTVIYLV</sequence>
<feature type="compositionally biased region" description="Polar residues" evidence="1">
    <location>
        <begin position="51"/>
        <end position="73"/>
    </location>
</feature>
<feature type="compositionally biased region" description="Polar residues" evidence="1">
    <location>
        <begin position="306"/>
        <end position="327"/>
    </location>
</feature>
<dbReference type="PANTHER" id="PTHR13526:SF8">
    <property type="entry name" value="TRANSCRIPTION FACTOR SPT20 HOMOLOG"/>
    <property type="match status" value="1"/>
</dbReference>
<dbReference type="PANTHER" id="PTHR13526">
    <property type="entry name" value="TRANSCRIPTION FACTOR SPT20 HOMOLOG"/>
    <property type="match status" value="1"/>
</dbReference>
<evidence type="ECO:0000256" key="1">
    <source>
        <dbReference type="SAM" id="MobiDB-lite"/>
    </source>
</evidence>
<feature type="region of interest" description="Disordered" evidence="1">
    <location>
        <begin position="305"/>
        <end position="415"/>
    </location>
</feature>
<dbReference type="Proteomes" id="UP000737018">
    <property type="component" value="Unassembled WGS sequence"/>
</dbReference>
<evidence type="ECO:0000313" key="3">
    <source>
        <dbReference type="Proteomes" id="UP000737018"/>
    </source>
</evidence>
<gene>
    <name evidence="2" type="ORF">CMV_002883</name>
</gene>
<organism evidence="2 3">
    <name type="scientific">Castanea mollissima</name>
    <name type="common">Chinese chestnut</name>
    <dbReference type="NCBI Taxonomy" id="60419"/>
    <lineage>
        <taxon>Eukaryota</taxon>
        <taxon>Viridiplantae</taxon>
        <taxon>Streptophyta</taxon>
        <taxon>Embryophyta</taxon>
        <taxon>Tracheophyta</taxon>
        <taxon>Spermatophyta</taxon>
        <taxon>Magnoliopsida</taxon>
        <taxon>eudicotyledons</taxon>
        <taxon>Gunneridae</taxon>
        <taxon>Pentapetalae</taxon>
        <taxon>rosids</taxon>
        <taxon>fabids</taxon>
        <taxon>Fagales</taxon>
        <taxon>Fagaceae</taxon>
        <taxon>Castanea</taxon>
    </lineage>
</organism>
<keyword evidence="3" id="KW-1185">Reference proteome</keyword>
<feature type="region of interest" description="Disordered" evidence="1">
    <location>
        <begin position="218"/>
        <end position="246"/>
    </location>
</feature>
<dbReference type="InterPro" id="IPR021950">
    <property type="entry name" value="Spt20"/>
</dbReference>
<feature type="compositionally biased region" description="Polar residues" evidence="1">
    <location>
        <begin position="348"/>
        <end position="357"/>
    </location>
</feature>
<feature type="compositionally biased region" description="Polar residues" evidence="1">
    <location>
        <begin position="375"/>
        <end position="389"/>
    </location>
</feature>
<accession>A0A8J4W5P0</accession>
<feature type="compositionally biased region" description="Low complexity" evidence="1">
    <location>
        <begin position="329"/>
        <end position="347"/>
    </location>
</feature>
<dbReference type="OrthoDB" id="1932706at2759"/>
<evidence type="ECO:0000313" key="2">
    <source>
        <dbReference type="EMBL" id="KAF3973706.1"/>
    </source>
</evidence>
<dbReference type="GO" id="GO:0000124">
    <property type="term" value="C:SAGA complex"/>
    <property type="evidence" value="ECO:0007669"/>
    <property type="project" value="InterPro"/>
</dbReference>
<dbReference type="GO" id="GO:0003712">
    <property type="term" value="F:transcription coregulator activity"/>
    <property type="evidence" value="ECO:0007669"/>
    <property type="project" value="InterPro"/>
</dbReference>
<reference evidence="2" key="1">
    <citation type="submission" date="2020-03" db="EMBL/GenBank/DDBJ databases">
        <title>Castanea mollissima Vanexum genome sequencing.</title>
        <authorList>
            <person name="Staton M."/>
        </authorList>
    </citation>
    <scope>NUCLEOTIDE SEQUENCE</scope>
    <source>
        <tissue evidence="2">Leaf</tissue>
    </source>
</reference>
<dbReference type="GO" id="GO:0006357">
    <property type="term" value="P:regulation of transcription by RNA polymerase II"/>
    <property type="evidence" value="ECO:0007669"/>
    <property type="project" value="TreeGrafter"/>
</dbReference>
<comment type="caution">
    <text evidence="2">The sequence shown here is derived from an EMBL/GenBank/DDBJ whole genome shotgun (WGS) entry which is preliminary data.</text>
</comment>
<dbReference type="EMBL" id="JRKL02000217">
    <property type="protein sequence ID" value="KAF3973706.1"/>
    <property type="molecule type" value="Genomic_DNA"/>
</dbReference>